<protein>
    <recommendedName>
        <fullName evidence="6">Thioredoxin domain-containing protein</fullName>
    </recommendedName>
</protein>
<keyword evidence="4" id="KW-1015">Disulfide bond</keyword>
<dbReference type="Proteomes" id="UP000216024">
    <property type="component" value="Unassembled WGS sequence"/>
</dbReference>
<evidence type="ECO:0000256" key="3">
    <source>
        <dbReference type="ARBA" id="ARBA00022968"/>
    </source>
</evidence>
<dbReference type="PROSITE" id="PS51352">
    <property type="entry name" value="THIOREDOXIN_2"/>
    <property type="match status" value="1"/>
</dbReference>
<dbReference type="EMBL" id="NIBG01000028">
    <property type="protein sequence ID" value="PAB57119.1"/>
    <property type="molecule type" value="Genomic_DNA"/>
</dbReference>
<evidence type="ECO:0000256" key="5">
    <source>
        <dbReference type="ARBA" id="ARBA00023284"/>
    </source>
</evidence>
<dbReference type="InterPro" id="IPR050553">
    <property type="entry name" value="Thioredoxin_ResA/DsbE_sf"/>
</dbReference>
<evidence type="ECO:0000313" key="7">
    <source>
        <dbReference type="EMBL" id="PAB57119.1"/>
    </source>
</evidence>
<evidence type="ECO:0000259" key="6">
    <source>
        <dbReference type="PROSITE" id="PS51352"/>
    </source>
</evidence>
<feature type="domain" description="Thioredoxin" evidence="6">
    <location>
        <begin position="36"/>
        <end position="176"/>
    </location>
</feature>
<dbReference type="PANTHER" id="PTHR42852:SF6">
    <property type="entry name" value="THIOL:DISULFIDE INTERCHANGE PROTEIN DSBE"/>
    <property type="match status" value="1"/>
</dbReference>
<organism evidence="7 8">
    <name type="scientific">Anaeromicrobium sediminis</name>
    <dbReference type="NCBI Taxonomy" id="1478221"/>
    <lineage>
        <taxon>Bacteria</taxon>
        <taxon>Bacillati</taxon>
        <taxon>Bacillota</taxon>
        <taxon>Clostridia</taxon>
        <taxon>Peptostreptococcales</taxon>
        <taxon>Thermotaleaceae</taxon>
        <taxon>Anaeromicrobium</taxon>
    </lineage>
</organism>
<dbReference type="SUPFAM" id="SSF52833">
    <property type="entry name" value="Thioredoxin-like"/>
    <property type="match status" value="1"/>
</dbReference>
<dbReference type="GO" id="GO:0017004">
    <property type="term" value="P:cytochrome complex assembly"/>
    <property type="evidence" value="ECO:0007669"/>
    <property type="project" value="UniProtKB-KW"/>
</dbReference>
<comment type="caution">
    <text evidence="7">The sequence shown here is derived from an EMBL/GenBank/DDBJ whole genome shotgun (WGS) entry which is preliminary data.</text>
</comment>
<dbReference type="OrthoDB" id="9809733at2"/>
<dbReference type="AlphaFoldDB" id="A0A267MC43"/>
<dbReference type="PROSITE" id="PS51257">
    <property type="entry name" value="PROKAR_LIPOPROTEIN"/>
    <property type="match status" value="1"/>
</dbReference>
<gene>
    <name evidence="7" type="ORF">CCE28_19505</name>
</gene>
<comment type="subcellular location">
    <subcellularLocation>
        <location evidence="1">Cell envelope</location>
    </subcellularLocation>
</comment>
<dbReference type="Pfam" id="PF08534">
    <property type="entry name" value="Redoxin"/>
    <property type="match status" value="1"/>
</dbReference>
<dbReference type="Gene3D" id="3.40.30.10">
    <property type="entry name" value="Glutaredoxin"/>
    <property type="match status" value="1"/>
</dbReference>
<sequence>MFMKKILISIFAIILVLSLGACGNEKVKSEKTEISTEKLSKFPEFKLNDLNGNEVSSKDFKDYDITMINIWGTFYSPCINELPKLQKLNEAYEDKNFRLMGIVVDRDEYGAKELLKEKGITYTNFLPNRDIEELLANFDEVPTTIFVNKNGQVLNKVVVGGKSFEDYDKIVKGLLEN</sequence>
<keyword evidence="2" id="KW-0201">Cytochrome c-type biogenesis</keyword>
<dbReference type="CDD" id="cd02966">
    <property type="entry name" value="TlpA_like_family"/>
    <property type="match status" value="1"/>
</dbReference>
<dbReference type="GO" id="GO:0016491">
    <property type="term" value="F:oxidoreductase activity"/>
    <property type="evidence" value="ECO:0007669"/>
    <property type="project" value="InterPro"/>
</dbReference>
<evidence type="ECO:0000256" key="2">
    <source>
        <dbReference type="ARBA" id="ARBA00022748"/>
    </source>
</evidence>
<dbReference type="InterPro" id="IPR013740">
    <property type="entry name" value="Redoxin"/>
</dbReference>
<dbReference type="InterPro" id="IPR036249">
    <property type="entry name" value="Thioredoxin-like_sf"/>
</dbReference>
<accession>A0A267MC43</accession>
<dbReference type="InterPro" id="IPR013766">
    <property type="entry name" value="Thioredoxin_domain"/>
</dbReference>
<evidence type="ECO:0000256" key="4">
    <source>
        <dbReference type="ARBA" id="ARBA00023157"/>
    </source>
</evidence>
<dbReference type="GO" id="GO:0030313">
    <property type="term" value="C:cell envelope"/>
    <property type="evidence" value="ECO:0007669"/>
    <property type="project" value="UniProtKB-SubCell"/>
</dbReference>
<keyword evidence="3" id="KW-0735">Signal-anchor</keyword>
<evidence type="ECO:0000256" key="1">
    <source>
        <dbReference type="ARBA" id="ARBA00004196"/>
    </source>
</evidence>
<keyword evidence="3" id="KW-0812">Transmembrane</keyword>
<reference evidence="7 8" key="1">
    <citation type="submission" date="2017-06" db="EMBL/GenBank/DDBJ databases">
        <title>Draft genome sequence of anaerobic fermentative bacterium Anaeromicrobium sediminis DY2726D isolated from West Pacific Ocean sediments.</title>
        <authorList>
            <person name="Zeng X."/>
        </authorList>
    </citation>
    <scope>NUCLEOTIDE SEQUENCE [LARGE SCALE GENOMIC DNA]</scope>
    <source>
        <strain evidence="7 8">DY2726D</strain>
    </source>
</reference>
<proteinExistence type="predicted"/>
<evidence type="ECO:0000313" key="8">
    <source>
        <dbReference type="Proteomes" id="UP000216024"/>
    </source>
</evidence>
<dbReference type="PANTHER" id="PTHR42852">
    <property type="entry name" value="THIOL:DISULFIDE INTERCHANGE PROTEIN DSBE"/>
    <property type="match status" value="1"/>
</dbReference>
<name>A0A267MC43_9FIRM</name>
<keyword evidence="8" id="KW-1185">Reference proteome</keyword>
<keyword evidence="5" id="KW-0676">Redox-active center</keyword>